<proteinExistence type="predicted"/>
<evidence type="ECO:0000313" key="2">
    <source>
        <dbReference type="EMBL" id="MBR7833620.1"/>
    </source>
</evidence>
<comment type="caution">
    <text evidence="2">The sequence shown here is derived from an EMBL/GenBank/DDBJ whole genome shotgun (WGS) entry which is preliminary data.</text>
</comment>
<evidence type="ECO:0000313" key="3">
    <source>
        <dbReference type="Proteomes" id="UP000675781"/>
    </source>
</evidence>
<dbReference type="RefSeq" id="WP_212528139.1">
    <property type="nucleotide sequence ID" value="NZ_JAGSOG010000035.1"/>
</dbReference>
<reference evidence="2" key="1">
    <citation type="submission" date="2021-04" db="EMBL/GenBank/DDBJ databases">
        <title>Genome based classification of Actinospica acidithermotolerans sp. nov., an actinobacterium isolated from an Indonesian hot spring.</title>
        <authorList>
            <person name="Kusuma A.B."/>
            <person name="Putra K.E."/>
            <person name="Nafisah S."/>
            <person name="Loh J."/>
            <person name="Nouioui I."/>
            <person name="Goodfellow M."/>
        </authorList>
    </citation>
    <scope>NUCLEOTIDE SEQUENCE</scope>
    <source>
        <strain evidence="2">CSCA 57</strain>
    </source>
</reference>
<evidence type="ECO:0000256" key="1">
    <source>
        <dbReference type="SAM" id="MobiDB-lite"/>
    </source>
</evidence>
<sequence length="150" mass="16030">MPPSEARRTVTRAELVAEHAVPLSTLKWLYRSRDTTGHPEAANPGGKPLAWYEDEWVPWYAQYQRAPGQGRPAGTPSRHAKAHPYAGDERLTAVLGWLGEGRELSARTVQGELAALGHQVSPSVAARILTVAKSVAAAQHPVADAGPAAT</sequence>
<accession>A0A941EMC1</accession>
<protein>
    <submittedName>
        <fullName evidence="2">Uncharacterized protein</fullName>
    </submittedName>
</protein>
<dbReference type="EMBL" id="JAGSOG010000035">
    <property type="protein sequence ID" value="MBR7833620.1"/>
    <property type="molecule type" value="Genomic_DNA"/>
</dbReference>
<feature type="region of interest" description="Disordered" evidence="1">
    <location>
        <begin position="66"/>
        <end position="85"/>
    </location>
</feature>
<name>A0A941EMC1_9ACTN</name>
<gene>
    <name evidence="2" type="ORF">KDL01_10115</name>
</gene>
<keyword evidence="3" id="KW-1185">Reference proteome</keyword>
<organism evidence="2 3">
    <name type="scientific">Actinospica durhamensis</name>
    <dbReference type="NCBI Taxonomy" id="1508375"/>
    <lineage>
        <taxon>Bacteria</taxon>
        <taxon>Bacillati</taxon>
        <taxon>Actinomycetota</taxon>
        <taxon>Actinomycetes</taxon>
        <taxon>Catenulisporales</taxon>
        <taxon>Actinospicaceae</taxon>
        <taxon>Actinospica</taxon>
    </lineage>
</organism>
<dbReference type="Proteomes" id="UP000675781">
    <property type="component" value="Unassembled WGS sequence"/>
</dbReference>
<dbReference type="AlphaFoldDB" id="A0A941EMC1"/>